<dbReference type="OrthoDB" id="2535105at2759"/>
<proteinExistence type="predicted"/>
<name>A0A1B7MKM0_9AGAM</name>
<keyword evidence="1" id="KW-0472">Membrane</keyword>
<accession>A0A1B7MKM0</accession>
<dbReference type="InterPro" id="IPR045339">
    <property type="entry name" value="DUF6534"/>
</dbReference>
<feature type="transmembrane region" description="Helical" evidence="1">
    <location>
        <begin position="129"/>
        <end position="150"/>
    </location>
</feature>
<dbReference type="PANTHER" id="PTHR40465">
    <property type="entry name" value="CHROMOSOME 1, WHOLE GENOME SHOTGUN SEQUENCE"/>
    <property type="match status" value="1"/>
</dbReference>
<dbReference type="Proteomes" id="UP000092154">
    <property type="component" value="Unassembled WGS sequence"/>
</dbReference>
<feature type="transmembrane region" description="Helical" evidence="1">
    <location>
        <begin position="99"/>
        <end position="117"/>
    </location>
</feature>
<feature type="transmembrane region" description="Helical" evidence="1">
    <location>
        <begin position="20"/>
        <end position="41"/>
    </location>
</feature>
<evidence type="ECO:0000313" key="4">
    <source>
        <dbReference type="Proteomes" id="UP000092154"/>
    </source>
</evidence>
<organism evidence="3 4">
    <name type="scientific">Rhizopogon vinicolor AM-OR11-026</name>
    <dbReference type="NCBI Taxonomy" id="1314800"/>
    <lineage>
        <taxon>Eukaryota</taxon>
        <taxon>Fungi</taxon>
        <taxon>Dikarya</taxon>
        <taxon>Basidiomycota</taxon>
        <taxon>Agaricomycotina</taxon>
        <taxon>Agaricomycetes</taxon>
        <taxon>Agaricomycetidae</taxon>
        <taxon>Boletales</taxon>
        <taxon>Suillineae</taxon>
        <taxon>Rhizopogonaceae</taxon>
        <taxon>Rhizopogon</taxon>
    </lineage>
</organism>
<protein>
    <recommendedName>
        <fullName evidence="2">DUF6534 domain-containing protein</fullName>
    </recommendedName>
</protein>
<dbReference type="AlphaFoldDB" id="A0A1B7MKM0"/>
<dbReference type="InParanoid" id="A0A1B7MKM0"/>
<dbReference type="Pfam" id="PF20152">
    <property type="entry name" value="DUF6534"/>
    <property type="match status" value="1"/>
</dbReference>
<gene>
    <name evidence="3" type="ORF">K503DRAFT_869723</name>
</gene>
<feature type="transmembrane region" description="Helical" evidence="1">
    <location>
        <begin position="53"/>
        <end position="79"/>
    </location>
</feature>
<reference evidence="3 4" key="1">
    <citation type="submission" date="2016-06" db="EMBL/GenBank/DDBJ databases">
        <title>Comparative genomics of the ectomycorrhizal sister species Rhizopogon vinicolor and Rhizopogon vesiculosus (Basidiomycota: Boletales) reveals a divergence of the mating type B locus.</title>
        <authorList>
            <consortium name="DOE Joint Genome Institute"/>
            <person name="Mujic A.B."/>
            <person name="Kuo A."/>
            <person name="Tritt A."/>
            <person name="Lipzen A."/>
            <person name="Chen C."/>
            <person name="Johnson J."/>
            <person name="Sharma A."/>
            <person name="Barry K."/>
            <person name="Grigoriev I.V."/>
            <person name="Spatafora J.W."/>
        </authorList>
    </citation>
    <scope>NUCLEOTIDE SEQUENCE [LARGE SCALE GENOMIC DNA]</scope>
    <source>
        <strain evidence="3 4">AM-OR11-026</strain>
    </source>
</reference>
<keyword evidence="1" id="KW-1133">Transmembrane helix</keyword>
<feature type="transmembrane region" description="Helical" evidence="1">
    <location>
        <begin position="236"/>
        <end position="257"/>
    </location>
</feature>
<keyword evidence="4" id="KW-1185">Reference proteome</keyword>
<keyword evidence="1" id="KW-0812">Transmembrane</keyword>
<feature type="transmembrane region" description="Helical" evidence="1">
    <location>
        <begin position="210"/>
        <end position="230"/>
    </location>
</feature>
<dbReference type="EMBL" id="KV448825">
    <property type="protein sequence ID" value="OAX33155.1"/>
    <property type="molecule type" value="Genomic_DNA"/>
</dbReference>
<evidence type="ECO:0000313" key="3">
    <source>
        <dbReference type="EMBL" id="OAX33155.1"/>
    </source>
</evidence>
<evidence type="ECO:0000259" key="2">
    <source>
        <dbReference type="Pfam" id="PF20152"/>
    </source>
</evidence>
<dbReference type="PANTHER" id="PTHR40465:SF1">
    <property type="entry name" value="DUF6534 DOMAIN-CONTAINING PROTEIN"/>
    <property type="match status" value="1"/>
</dbReference>
<evidence type="ECO:0000256" key="1">
    <source>
        <dbReference type="SAM" id="Phobius"/>
    </source>
</evidence>
<feature type="domain" description="DUF6534" evidence="2">
    <location>
        <begin position="177"/>
        <end position="261"/>
    </location>
</feature>
<feature type="transmembrane region" description="Helical" evidence="1">
    <location>
        <begin position="170"/>
        <end position="190"/>
    </location>
</feature>
<sequence length="332" mass="37096">MSSSAQALAPSLDLGNTYGALFIGVVIAAMLFGVSNVQAFIYFQTHGDKWISFYKLVVIGLLILDALHLVLMVYSLYYYLVTNYANVGVLTEIVWSSQLEVLVGVFIIYVLHLLYVHRIWIVSRGRSKALPIIVTVVVVLSSGVSIVVIWETYQVRVNTDLIRIEWSSYMYLGTIASVDILIAASLWYLLATSLTGFSSMDSFLKTLITYIINTGGLTSICSLVDLITGVVMPRNFIFLSIQLLVAKVYINSFLALLNARYYMQPTKNTTNSAEYHIRPGPDQHINVLQDGTFQTSRKNMMKHSDEGELRPTRPVQAVLPRRPMAMNSISSV</sequence>